<dbReference type="RefSeq" id="WP_207790595.1">
    <property type="nucleotide sequence ID" value="NZ_JAGSGB010000001.1"/>
</dbReference>
<gene>
    <name evidence="1" type="ORF">KCN53_01025</name>
</gene>
<dbReference type="Proteomes" id="UP000824621">
    <property type="component" value="Unassembled WGS sequence"/>
</dbReference>
<dbReference type="EMBL" id="JAGSGB010000001">
    <property type="protein sequence ID" value="MBZ6377208.1"/>
    <property type="molecule type" value="Genomic_DNA"/>
</dbReference>
<proteinExistence type="predicted"/>
<protein>
    <recommendedName>
        <fullName evidence="3">Alkaline proteinase inhibitor/ Outer membrane lipoprotein Omp19 domain-containing protein</fullName>
    </recommendedName>
</protein>
<organism evidence="1 2">
    <name type="scientific">Pacificimonas aurantium</name>
    <dbReference type="NCBI Taxonomy" id="1250540"/>
    <lineage>
        <taxon>Bacteria</taxon>
        <taxon>Pseudomonadati</taxon>
        <taxon>Pseudomonadota</taxon>
        <taxon>Alphaproteobacteria</taxon>
        <taxon>Sphingomonadales</taxon>
        <taxon>Sphingosinicellaceae</taxon>
        <taxon>Pacificimonas</taxon>
    </lineage>
</organism>
<sequence>MRESLVATGIWLAAFASGAKPAAAQVPAAGAADMAGDWTVDLRPSLDDAAYSQPMSLAVSDDRTLSGEFYGSPILAGRAGTSQGRTCAAFRTEDGSGPYHHSACLVEGRLVGQSWGEGRGFVLAWTAERD</sequence>
<reference evidence="1 2" key="1">
    <citation type="submission" date="2021-04" db="EMBL/GenBank/DDBJ databases">
        <authorList>
            <person name="Pira H."/>
            <person name="Risdian C."/>
            <person name="Wink J."/>
        </authorList>
    </citation>
    <scope>NUCLEOTIDE SEQUENCE [LARGE SCALE GENOMIC DNA]</scope>
    <source>
        <strain evidence="1 2">DSM 107782</strain>
    </source>
</reference>
<keyword evidence="2" id="KW-1185">Reference proteome</keyword>
<name>A0ABS7WHV7_9SPHN</name>
<evidence type="ECO:0008006" key="3">
    <source>
        <dbReference type="Google" id="ProtNLM"/>
    </source>
</evidence>
<accession>A0ABS7WHV7</accession>
<evidence type="ECO:0000313" key="2">
    <source>
        <dbReference type="Proteomes" id="UP000824621"/>
    </source>
</evidence>
<comment type="caution">
    <text evidence="1">The sequence shown here is derived from an EMBL/GenBank/DDBJ whole genome shotgun (WGS) entry which is preliminary data.</text>
</comment>
<evidence type="ECO:0000313" key="1">
    <source>
        <dbReference type="EMBL" id="MBZ6377208.1"/>
    </source>
</evidence>